<evidence type="ECO:0000313" key="2">
    <source>
        <dbReference type="Proteomes" id="UP000664601"/>
    </source>
</evidence>
<dbReference type="Gene3D" id="3.10.310.10">
    <property type="entry name" value="Diaminopimelate Epimerase, Chain A, domain 1"/>
    <property type="match status" value="2"/>
</dbReference>
<dbReference type="Proteomes" id="UP000664601">
    <property type="component" value="Unassembled WGS sequence"/>
</dbReference>
<dbReference type="RefSeq" id="WP_207672958.1">
    <property type="nucleotide sequence ID" value="NZ_JAFREM010000012.1"/>
</dbReference>
<dbReference type="EMBL" id="JAFREM010000012">
    <property type="protein sequence ID" value="MBO1306028.1"/>
    <property type="molecule type" value="Genomic_DNA"/>
</dbReference>
<dbReference type="SUPFAM" id="SSF54506">
    <property type="entry name" value="Diaminopimelate epimerase-like"/>
    <property type="match status" value="1"/>
</dbReference>
<dbReference type="NCBIfam" id="TIGR00654">
    <property type="entry name" value="PhzF_family"/>
    <property type="match status" value="1"/>
</dbReference>
<dbReference type="Pfam" id="PF02567">
    <property type="entry name" value="PhzC-PhzF"/>
    <property type="match status" value="1"/>
</dbReference>
<comment type="caution">
    <text evidence="1">The sequence shown here is derived from an EMBL/GenBank/DDBJ whole genome shotgun (WGS) entry which is preliminary data.</text>
</comment>
<dbReference type="PANTHER" id="PTHR13774">
    <property type="entry name" value="PHENAZINE BIOSYNTHESIS PROTEIN"/>
    <property type="match status" value="1"/>
</dbReference>
<sequence length="293" mass="32458">MSKVYKYKKIDAFTAGKSLGNPAACLYLSLGQELTEEEMLEVAKQHKGYVSEMVYCKKDPDTIHLTYYSSECEVDFCGHGTIACTYSLIKDTPDLLAQKEIQIQTNRKGNLVVYNRILEQDAVLITAPVPNYLGTELTKEKIAETLDTTVDAIDGELPVDLVDAGLRTLIVPMRDLANEVSLFPDRKKLETFCIENGIDIILIFSSEVAKTDHIAHTRVFAPKFGYLEDPATGSGNSAFGYYMLKYQLWDGGDCCLEQGGNDRVFNDIYLSSIDGAVLFGGSATVRTDGVYYV</sequence>
<gene>
    <name evidence="1" type="ORF">JZO70_07640</name>
</gene>
<keyword evidence="2" id="KW-1185">Reference proteome</keyword>
<proteinExistence type="predicted"/>
<dbReference type="InterPro" id="IPR003719">
    <property type="entry name" value="Phenazine_PhzF-like"/>
</dbReference>
<reference evidence="1 2" key="1">
    <citation type="submission" date="2021-03" db="EMBL/GenBank/DDBJ databases">
        <title>Enterococcal diversity collection.</title>
        <authorList>
            <person name="Gilmore M.S."/>
            <person name="Schwartzman J."/>
            <person name="Van Tyne D."/>
            <person name="Martin M."/>
            <person name="Earl A.M."/>
            <person name="Manson A.L."/>
            <person name="Straub T."/>
            <person name="Salamzade R."/>
            <person name="Saavedra J."/>
            <person name="Lebreton F."/>
            <person name="Prichula J."/>
            <person name="Schaufler K."/>
            <person name="Gaca A."/>
            <person name="Sgardioli B."/>
            <person name="Wagenaar J."/>
            <person name="Strong T."/>
        </authorList>
    </citation>
    <scope>NUCLEOTIDE SEQUENCE [LARGE SCALE GENOMIC DNA]</scope>
    <source>
        <strain evidence="1 2">669A</strain>
    </source>
</reference>
<evidence type="ECO:0000313" key="1">
    <source>
        <dbReference type="EMBL" id="MBO1306028.1"/>
    </source>
</evidence>
<dbReference type="PIRSF" id="PIRSF016184">
    <property type="entry name" value="PhzC_PhzF"/>
    <property type="match status" value="1"/>
</dbReference>
<protein>
    <submittedName>
        <fullName evidence="1">PhzF family phenazine biosynthesis protein</fullName>
    </submittedName>
</protein>
<accession>A0ABS3L8S6</accession>
<name>A0ABS3L8S6_9ENTE</name>
<organism evidence="1 2">
    <name type="scientific">Candidatus Enterococcus moelleringii</name>
    <dbReference type="NCBI Taxonomy" id="2815325"/>
    <lineage>
        <taxon>Bacteria</taxon>
        <taxon>Bacillati</taxon>
        <taxon>Bacillota</taxon>
        <taxon>Bacilli</taxon>
        <taxon>Lactobacillales</taxon>
        <taxon>Enterococcaceae</taxon>
        <taxon>Enterococcus</taxon>
    </lineage>
</organism>